<gene>
    <name evidence="6" type="ORF">MM415B00601_0033</name>
</gene>
<keyword evidence="3" id="KW-0472">Membrane</keyword>
<evidence type="ECO:0000259" key="5">
    <source>
        <dbReference type="Pfam" id="PF13240"/>
    </source>
</evidence>
<evidence type="ECO:0000256" key="2">
    <source>
        <dbReference type="SAM" id="MobiDB-lite"/>
    </source>
</evidence>
<feature type="domain" description="DUF4352" evidence="4">
    <location>
        <begin position="83"/>
        <end position="202"/>
    </location>
</feature>
<keyword evidence="1" id="KW-0732">Signal</keyword>
<feature type="domain" description="Zinc-ribbon" evidence="5">
    <location>
        <begin position="6"/>
        <end position="27"/>
    </location>
</feature>
<organism evidence="6">
    <name type="scientific">viral metagenome</name>
    <dbReference type="NCBI Taxonomy" id="1070528"/>
    <lineage>
        <taxon>unclassified sequences</taxon>
        <taxon>metagenomes</taxon>
        <taxon>organismal metagenomes</taxon>
    </lineage>
</organism>
<evidence type="ECO:0000256" key="3">
    <source>
        <dbReference type="SAM" id="Phobius"/>
    </source>
</evidence>
<keyword evidence="3" id="KW-0812">Transmembrane</keyword>
<proteinExistence type="predicted"/>
<dbReference type="Pfam" id="PF11611">
    <property type="entry name" value="DUF4352"/>
    <property type="match status" value="1"/>
</dbReference>
<reference evidence="6" key="1">
    <citation type="submission" date="2020-03" db="EMBL/GenBank/DDBJ databases">
        <title>The deep terrestrial virosphere.</title>
        <authorList>
            <person name="Holmfeldt K."/>
            <person name="Nilsson E."/>
            <person name="Simone D."/>
            <person name="Lopez-Fernandez M."/>
            <person name="Wu X."/>
            <person name="de Brujin I."/>
            <person name="Lundin D."/>
            <person name="Andersson A."/>
            <person name="Bertilsson S."/>
            <person name="Dopson M."/>
        </authorList>
    </citation>
    <scope>NUCLEOTIDE SEQUENCE</scope>
    <source>
        <strain evidence="6">MM415B00601</strain>
    </source>
</reference>
<dbReference type="Pfam" id="PF13240">
    <property type="entry name" value="Zn_Ribbon_1"/>
    <property type="match status" value="1"/>
</dbReference>
<dbReference type="InterPro" id="IPR029051">
    <property type="entry name" value="DUF4352"/>
</dbReference>
<dbReference type="EMBL" id="MT141502">
    <property type="protein sequence ID" value="QJA63673.1"/>
    <property type="molecule type" value="Genomic_DNA"/>
</dbReference>
<evidence type="ECO:0000313" key="6">
    <source>
        <dbReference type="EMBL" id="QJA63673.1"/>
    </source>
</evidence>
<feature type="transmembrane region" description="Helical" evidence="3">
    <location>
        <begin position="34"/>
        <end position="54"/>
    </location>
</feature>
<evidence type="ECO:0000256" key="1">
    <source>
        <dbReference type="ARBA" id="ARBA00022729"/>
    </source>
</evidence>
<feature type="region of interest" description="Disordered" evidence="2">
    <location>
        <begin position="59"/>
        <end position="79"/>
    </location>
</feature>
<dbReference type="AlphaFoldDB" id="A0A6M3J1D6"/>
<dbReference type="InterPro" id="IPR029050">
    <property type="entry name" value="Immunoprotect_excell_Ig-like"/>
</dbReference>
<accession>A0A6M3J1D6</accession>
<evidence type="ECO:0000259" key="4">
    <source>
        <dbReference type="Pfam" id="PF11611"/>
    </source>
</evidence>
<dbReference type="InterPro" id="IPR026870">
    <property type="entry name" value="Zinc_ribbon_dom"/>
</dbReference>
<feature type="compositionally biased region" description="Low complexity" evidence="2">
    <location>
        <begin position="60"/>
        <end position="77"/>
    </location>
</feature>
<dbReference type="Gene3D" id="2.60.40.1240">
    <property type="match status" value="1"/>
</dbReference>
<keyword evidence="3" id="KW-1133">Transmembrane helix</keyword>
<sequence>MAMKNCKECGNEVSTKAVSCPKCGAVLKKKTGCLGYIGAGILILFVLGVIGHLMSDGSNKTTSTTSSKKSSSVSPKPKVQKTYKEGETVNIGYTSYAVWRSWWSSKLSDNQFLDDKPDAMFLFIDLTIRNDDKKARSIPPFKLVDENGAEYETTSKGWAVEGSIGVLASLNPGVEKKGTIVFDVPQSHSYKLNLSGGYWSGEDAFVTIAPK</sequence>
<protein>
    <submittedName>
        <fullName evidence="6">Uncharacterized protein</fullName>
    </submittedName>
</protein>
<name>A0A6M3J1D6_9ZZZZ</name>